<gene>
    <name evidence="1" type="ORF">PPYR_11829</name>
</gene>
<dbReference type="Proteomes" id="UP000327044">
    <property type="component" value="Unassembled WGS sequence"/>
</dbReference>
<accession>A0A5N4ACD6</accession>
<evidence type="ECO:0000313" key="1">
    <source>
        <dbReference type="EMBL" id="KAB0794990.1"/>
    </source>
</evidence>
<protein>
    <submittedName>
        <fullName evidence="1">Uncharacterized protein</fullName>
    </submittedName>
</protein>
<evidence type="ECO:0000313" key="2">
    <source>
        <dbReference type="Proteomes" id="UP000327044"/>
    </source>
</evidence>
<name>A0A5N4ACD6_PHOPY</name>
<sequence>MAGVFDLELHDVEAVEVDDSDDDDVIEIQEGGYDQNPNVNEIIETDDGFTYIAPSVLEDMYKTSSIIRARSPRKLGTTPMRHHHMSPFMHPLHHGHHIGQGQSLGHNLAHMGHFTTSQPLTTTNNCTEEMMEVSGIPLL</sequence>
<reference evidence="1 2" key="1">
    <citation type="journal article" date="2018" name="Elife">
        <title>Firefly genomes illuminate parallel origins of bioluminescence in beetles.</title>
        <authorList>
            <person name="Fallon T.R."/>
            <person name="Lower S.E."/>
            <person name="Chang C.H."/>
            <person name="Bessho-Uehara M."/>
            <person name="Martin G.J."/>
            <person name="Bewick A.J."/>
            <person name="Behringer M."/>
            <person name="Debat H.J."/>
            <person name="Wong I."/>
            <person name="Day J.C."/>
            <person name="Suvorov A."/>
            <person name="Silva C.J."/>
            <person name="Stanger-Hall K.F."/>
            <person name="Hall D.W."/>
            <person name="Schmitz R.J."/>
            <person name="Nelson D.R."/>
            <person name="Lewis S.M."/>
            <person name="Shigenobu S."/>
            <person name="Bybee S.M."/>
            <person name="Larracuente A.M."/>
            <person name="Oba Y."/>
            <person name="Weng J.K."/>
        </authorList>
    </citation>
    <scope>NUCLEOTIDE SEQUENCE [LARGE SCALE GENOMIC DNA]</scope>
    <source>
        <strain evidence="1">1611_PpyrPB1</strain>
        <tissue evidence="1">Whole body</tissue>
    </source>
</reference>
<comment type="caution">
    <text evidence="1">The sequence shown here is derived from an EMBL/GenBank/DDBJ whole genome shotgun (WGS) entry which is preliminary data.</text>
</comment>
<proteinExistence type="predicted"/>
<dbReference type="InParanoid" id="A0A5N4ACD6"/>
<keyword evidence="2" id="KW-1185">Reference proteome</keyword>
<organism evidence="1 2">
    <name type="scientific">Photinus pyralis</name>
    <name type="common">Common eastern firefly</name>
    <name type="synonym">Lampyris pyralis</name>
    <dbReference type="NCBI Taxonomy" id="7054"/>
    <lineage>
        <taxon>Eukaryota</taxon>
        <taxon>Metazoa</taxon>
        <taxon>Ecdysozoa</taxon>
        <taxon>Arthropoda</taxon>
        <taxon>Hexapoda</taxon>
        <taxon>Insecta</taxon>
        <taxon>Pterygota</taxon>
        <taxon>Neoptera</taxon>
        <taxon>Endopterygota</taxon>
        <taxon>Coleoptera</taxon>
        <taxon>Polyphaga</taxon>
        <taxon>Elateriformia</taxon>
        <taxon>Elateroidea</taxon>
        <taxon>Lampyridae</taxon>
        <taxon>Lampyrinae</taxon>
        <taxon>Photinus</taxon>
    </lineage>
</organism>
<dbReference type="EMBL" id="VVIM01000008">
    <property type="protein sequence ID" value="KAB0794990.1"/>
    <property type="molecule type" value="Genomic_DNA"/>
</dbReference>
<dbReference type="AlphaFoldDB" id="A0A5N4ACD6"/>